<dbReference type="GO" id="GO:0001530">
    <property type="term" value="F:lipopolysaccharide binding"/>
    <property type="evidence" value="ECO:0007669"/>
    <property type="project" value="TreeGrafter"/>
</dbReference>
<sequence length="155" mass="17914">MIILTSLMLLGCGFELQNTANFTGKLETLYIQTTDPYTVFYRTIKRQMANHGVEIVTESKNSNFALIIHQDESNQRILSVSGRNTPREYEVYYLVKWSLVKGNQVIIQPMTSNKYQDYTFDQRQLLGKSNESRIIQEALAEDIVQMILVKLNQVL</sequence>
<dbReference type="GO" id="GO:1990351">
    <property type="term" value="C:transporter complex"/>
    <property type="evidence" value="ECO:0007669"/>
    <property type="project" value="TreeGrafter"/>
</dbReference>
<evidence type="ECO:0000256" key="1">
    <source>
        <dbReference type="ARBA" id="ARBA00022729"/>
    </source>
</evidence>
<organism evidence="4">
    <name type="scientific">marine metagenome</name>
    <dbReference type="NCBI Taxonomy" id="408172"/>
    <lineage>
        <taxon>unclassified sequences</taxon>
        <taxon>metagenomes</taxon>
        <taxon>ecological metagenomes</taxon>
    </lineage>
</organism>
<name>A0A381W606_9ZZZZ</name>
<protein>
    <recommendedName>
        <fullName evidence="5">LPS-assembly lipoprotein LptE</fullName>
    </recommendedName>
</protein>
<evidence type="ECO:0000313" key="4">
    <source>
        <dbReference type="EMBL" id="SVA47999.1"/>
    </source>
</evidence>
<keyword evidence="1" id="KW-0732">Signal</keyword>
<dbReference type="InterPro" id="IPR007485">
    <property type="entry name" value="LPS_assembly_LptE"/>
</dbReference>
<dbReference type="PANTHER" id="PTHR38098:SF1">
    <property type="entry name" value="LPS-ASSEMBLY LIPOPROTEIN LPTE"/>
    <property type="match status" value="1"/>
</dbReference>
<dbReference type="AlphaFoldDB" id="A0A381W606"/>
<dbReference type="GO" id="GO:0043165">
    <property type="term" value="P:Gram-negative-bacterium-type cell outer membrane assembly"/>
    <property type="evidence" value="ECO:0007669"/>
    <property type="project" value="InterPro"/>
</dbReference>
<dbReference type="EMBL" id="UINC01010821">
    <property type="protein sequence ID" value="SVA47999.1"/>
    <property type="molecule type" value="Genomic_DNA"/>
</dbReference>
<accession>A0A381W606</accession>
<keyword evidence="2" id="KW-0472">Membrane</keyword>
<evidence type="ECO:0008006" key="5">
    <source>
        <dbReference type="Google" id="ProtNLM"/>
    </source>
</evidence>
<dbReference type="Pfam" id="PF04390">
    <property type="entry name" value="LptE"/>
    <property type="match status" value="1"/>
</dbReference>
<reference evidence="4" key="1">
    <citation type="submission" date="2018-05" db="EMBL/GenBank/DDBJ databases">
        <authorList>
            <person name="Lanie J.A."/>
            <person name="Ng W.-L."/>
            <person name="Kazmierczak K.M."/>
            <person name="Andrzejewski T.M."/>
            <person name="Davidsen T.M."/>
            <person name="Wayne K.J."/>
            <person name="Tettelin H."/>
            <person name="Glass J.I."/>
            <person name="Rusch D."/>
            <person name="Podicherti R."/>
            <person name="Tsui H.-C.T."/>
            <person name="Winkler M.E."/>
        </authorList>
    </citation>
    <scope>NUCLEOTIDE SEQUENCE</scope>
</reference>
<keyword evidence="3" id="KW-0998">Cell outer membrane</keyword>
<evidence type="ECO:0000256" key="2">
    <source>
        <dbReference type="ARBA" id="ARBA00023136"/>
    </source>
</evidence>
<dbReference type="GO" id="GO:0015920">
    <property type="term" value="P:lipopolysaccharide transport"/>
    <property type="evidence" value="ECO:0007669"/>
    <property type="project" value="TreeGrafter"/>
</dbReference>
<dbReference type="Gene3D" id="3.30.160.150">
    <property type="entry name" value="Lipoprotein like domain"/>
    <property type="match status" value="1"/>
</dbReference>
<proteinExistence type="predicted"/>
<dbReference type="GO" id="GO:0019867">
    <property type="term" value="C:outer membrane"/>
    <property type="evidence" value="ECO:0007669"/>
    <property type="project" value="InterPro"/>
</dbReference>
<dbReference type="PANTHER" id="PTHR38098">
    <property type="entry name" value="LPS-ASSEMBLY LIPOPROTEIN LPTE"/>
    <property type="match status" value="1"/>
</dbReference>
<evidence type="ECO:0000256" key="3">
    <source>
        <dbReference type="ARBA" id="ARBA00023237"/>
    </source>
</evidence>
<gene>
    <name evidence="4" type="ORF">METZ01_LOCUS100853</name>
</gene>